<comment type="caution">
    <text evidence="3">The sequence shown here is derived from an EMBL/GenBank/DDBJ whole genome shotgun (WGS) entry which is preliminary data.</text>
</comment>
<gene>
    <name evidence="3" type="ORF">AQJ64_38040</name>
</gene>
<dbReference type="PROSITE" id="PS50835">
    <property type="entry name" value="IG_LIKE"/>
    <property type="match status" value="1"/>
</dbReference>
<dbReference type="RefSeq" id="WP_059203372.1">
    <property type="nucleotide sequence ID" value="NZ_KQ948782.1"/>
</dbReference>
<keyword evidence="1" id="KW-0812">Transmembrane</keyword>
<accession>A0A101SM56</accession>
<evidence type="ECO:0000256" key="1">
    <source>
        <dbReference type="SAM" id="Phobius"/>
    </source>
</evidence>
<sequence length="261" mass="27720">MTTPHEDYDRDDYSATALDSFWVERGDDGTTVVRARSDDGTAVMNPGAADGTAVMDHRSEHGTAVMDPGSDERTAVAGDPSDAGDVVPRGRVDGTVLRFGPGVTARQGATAGSAYGVHTVTVPAAPPARRHRRLRRHALPALVLVAAVLFLLWRQFETPGLAVRGVSAAAARGSTGCDATADVVGVVRTDGHAGRLSYRWVRNDGTESDVLHATVAEGHREVRVHLLWTFQGQGHYAATAELRVLSPDGRTARAAFTYDCP</sequence>
<evidence type="ECO:0000313" key="4">
    <source>
        <dbReference type="Proteomes" id="UP000052982"/>
    </source>
</evidence>
<dbReference type="AlphaFoldDB" id="A0A101SM56"/>
<feature type="domain" description="Ig-like" evidence="2">
    <location>
        <begin position="140"/>
        <end position="261"/>
    </location>
</feature>
<dbReference type="EMBL" id="LMWW01000066">
    <property type="protein sequence ID" value="KUN76368.1"/>
    <property type="molecule type" value="Genomic_DNA"/>
</dbReference>
<evidence type="ECO:0000313" key="3">
    <source>
        <dbReference type="EMBL" id="KUN76368.1"/>
    </source>
</evidence>
<dbReference type="Proteomes" id="UP000052982">
    <property type="component" value="Unassembled WGS sequence"/>
</dbReference>
<keyword evidence="1" id="KW-0472">Membrane</keyword>
<keyword evidence="1" id="KW-1133">Transmembrane helix</keyword>
<dbReference type="STRING" id="1943.AQJ64_38040"/>
<organism evidence="3 4">
    <name type="scientific">Streptomyces griseoruber</name>
    <dbReference type="NCBI Taxonomy" id="1943"/>
    <lineage>
        <taxon>Bacteria</taxon>
        <taxon>Bacillati</taxon>
        <taxon>Actinomycetota</taxon>
        <taxon>Actinomycetes</taxon>
        <taxon>Kitasatosporales</taxon>
        <taxon>Streptomycetaceae</taxon>
        <taxon>Streptomyces</taxon>
    </lineage>
</organism>
<evidence type="ECO:0000259" key="2">
    <source>
        <dbReference type="PROSITE" id="PS50835"/>
    </source>
</evidence>
<reference evidence="3 4" key="1">
    <citation type="submission" date="2015-10" db="EMBL/GenBank/DDBJ databases">
        <title>Draft genome sequence of Streptomyces griseoruber DSM 40281, type strain for the species Streptomyces griseoruber.</title>
        <authorList>
            <person name="Ruckert C."/>
            <person name="Winkler A."/>
            <person name="Kalinowski J."/>
            <person name="Kampfer P."/>
            <person name="Glaeser S."/>
        </authorList>
    </citation>
    <scope>NUCLEOTIDE SEQUENCE [LARGE SCALE GENOMIC DNA]</scope>
    <source>
        <strain evidence="3 4">DSM 40281</strain>
    </source>
</reference>
<keyword evidence="4" id="KW-1185">Reference proteome</keyword>
<proteinExistence type="predicted"/>
<name>A0A101SM56_9ACTN</name>
<dbReference type="OrthoDB" id="3328426at2"/>
<protein>
    <recommendedName>
        <fullName evidence="2">Ig-like domain-containing protein</fullName>
    </recommendedName>
</protein>
<feature type="transmembrane region" description="Helical" evidence="1">
    <location>
        <begin position="138"/>
        <end position="156"/>
    </location>
</feature>
<dbReference type="InterPro" id="IPR007110">
    <property type="entry name" value="Ig-like_dom"/>
</dbReference>